<dbReference type="EMBL" id="ANIK01000071">
    <property type="protein sequence ID" value="EMJ93188.1"/>
    <property type="molecule type" value="Genomic_DNA"/>
</dbReference>
<evidence type="ECO:0000313" key="1">
    <source>
        <dbReference type="EMBL" id="EMJ93188.1"/>
    </source>
</evidence>
<name>M6CW82_9LEPT</name>
<comment type="caution">
    <text evidence="1">The sequence shown here is derived from an EMBL/GenBank/DDBJ whole genome shotgun (WGS) entry which is preliminary data.</text>
</comment>
<dbReference type="AlphaFoldDB" id="M6CW82"/>
<dbReference type="Proteomes" id="UP000011988">
    <property type="component" value="Unassembled WGS sequence"/>
</dbReference>
<dbReference type="PATRIC" id="fig|1218565.3.peg.3265"/>
<proteinExistence type="predicted"/>
<organism evidence="1 2">
    <name type="scientific">Leptospira alstonii serovar Sichuan str. 79601</name>
    <dbReference type="NCBI Taxonomy" id="1218565"/>
    <lineage>
        <taxon>Bacteria</taxon>
        <taxon>Pseudomonadati</taxon>
        <taxon>Spirochaetota</taxon>
        <taxon>Spirochaetia</taxon>
        <taxon>Leptospirales</taxon>
        <taxon>Leptospiraceae</taxon>
        <taxon>Leptospira</taxon>
    </lineage>
</organism>
<evidence type="ECO:0000313" key="2">
    <source>
        <dbReference type="Proteomes" id="UP000011988"/>
    </source>
</evidence>
<gene>
    <name evidence="1" type="ORF">LEP1GSC194_1847</name>
</gene>
<accession>M6CW82</accession>
<reference evidence="1 2" key="1">
    <citation type="submission" date="2013-01" db="EMBL/GenBank/DDBJ databases">
        <authorList>
            <person name="Harkins D.M."/>
            <person name="Durkin A.S."/>
            <person name="Brinkac L.M."/>
            <person name="Haft D.H."/>
            <person name="Selengut J.D."/>
            <person name="Sanka R."/>
            <person name="DePew J."/>
            <person name="Purushe J."/>
            <person name="Galloway R.L."/>
            <person name="Vinetz J.M."/>
            <person name="Sutton G.G."/>
            <person name="Nierman W.C."/>
            <person name="Fouts D.E."/>
        </authorList>
    </citation>
    <scope>NUCLEOTIDE SEQUENCE [LARGE SCALE GENOMIC DNA]</scope>
    <source>
        <strain evidence="1 2">79601</strain>
    </source>
</reference>
<protein>
    <submittedName>
        <fullName evidence="1">Uncharacterized protein</fullName>
    </submittedName>
</protein>
<sequence>MNFNLKESAEPFSIFLWKYPPFSVFNLKRNSLLNSLFASDKK</sequence>